<dbReference type="Proteomes" id="UP000675554">
    <property type="component" value="Unassembled WGS sequence"/>
</dbReference>
<dbReference type="GO" id="GO:0016747">
    <property type="term" value="F:acyltransferase activity, transferring groups other than amino-acyl groups"/>
    <property type="evidence" value="ECO:0007669"/>
    <property type="project" value="InterPro"/>
</dbReference>
<protein>
    <submittedName>
        <fullName evidence="4">GNAT family N-acetyltransferase</fullName>
    </submittedName>
</protein>
<feature type="transmembrane region" description="Helical" evidence="2">
    <location>
        <begin position="367"/>
        <end position="388"/>
    </location>
</feature>
<dbReference type="AlphaFoldDB" id="A0A8T4IYA1"/>
<sequence length="390" mass="42870">MAAAGRPGVRSGRRRRRPARGGARGVTGGTRRKNHLQAPAAALRWALLNGEVRTWRGVTRVPEGERVQVVQASEAHIPQIVQLAESRSLGSSAQTHEGRAVEGGFLVSAYTEADYRSRLATAECFYVAVKGTKVLAFLLAYSSERIGQDEWLNRRIRTALGRFLVIKQICVAKDAARGGIASMLYYHVLERWEESPVIAAVVNRPPNLASARFHQKMGFQELTRLTPPDGMPRVVWVWRKPREAMLHAQYAISVDLYKHEDNTNWQKLNNFFYITAGLAAATAFSLDNASSGGELGRALAVIIAIIGIGSSLAFAIMLAFGRKYLLARKSALTELEEFMAWHGGQRIVTWHSGEPGNTYLKVSPTGAVMVCLPVLVGLCWLGVLVILIRG</sequence>
<accession>A0A8T4IYA1</accession>
<dbReference type="InterPro" id="IPR056918">
    <property type="entry name" value="8xMP"/>
</dbReference>
<dbReference type="Pfam" id="PF24838">
    <property type="entry name" value="8xMP"/>
    <property type="match status" value="1"/>
</dbReference>
<evidence type="ECO:0000256" key="2">
    <source>
        <dbReference type="SAM" id="Phobius"/>
    </source>
</evidence>
<evidence type="ECO:0000259" key="3">
    <source>
        <dbReference type="PROSITE" id="PS51186"/>
    </source>
</evidence>
<keyword evidence="2" id="KW-0812">Transmembrane</keyword>
<dbReference type="EMBL" id="JAGSMN010000602">
    <property type="protein sequence ID" value="MBR7676142.1"/>
    <property type="molecule type" value="Genomic_DNA"/>
</dbReference>
<evidence type="ECO:0000313" key="5">
    <source>
        <dbReference type="Proteomes" id="UP000675554"/>
    </source>
</evidence>
<comment type="caution">
    <text evidence="4">The sequence shown here is derived from an EMBL/GenBank/DDBJ whole genome shotgun (WGS) entry which is preliminary data.</text>
</comment>
<keyword evidence="2" id="KW-1133">Transmembrane helix</keyword>
<dbReference type="InterPro" id="IPR016181">
    <property type="entry name" value="Acyl_CoA_acyltransferase"/>
</dbReference>
<dbReference type="PROSITE" id="PS51186">
    <property type="entry name" value="GNAT"/>
    <property type="match status" value="1"/>
</dbReference>
<evidence type="ECO:0000313" key="4">
    <source>
        <dbReference type="EMBL" id="MBR7676142.1"/>
    </source>
</evidence>
<gene>
    <name evidence="4" type="ORF">KDA82_24655</name>
</gene>
<reference evidence="4" key="1">
    <citation type="submission" date="2021-04" db="EMBL/GenBank/DDBJ databases">
        <title>Sequencing of actinobacteria type strains.</title>
        <authorList>
            <person name="Nguyen G.-S."/>
            <person name="Wentzel A."/>
        </authorList>
    </citation>
    <scope>NUCLEOTIDE SEQUENCE</scope>
    <source>
        <strain evidence="4">DSM 42095</strain>
    </source>
</reference>
<feature type="transmembrane region" description="Helical" evidence="2">
    <location>
        <begin position="268"/>
        <end position="286"/>
    </location>
</feature>
<evidence type="ECO:0000256" key="1">
    <source>
        <dbReference type="SAM" id="MobiDB-lite"/>
    </source>
</evidence>
<organism evidence="4 5">
    <name type="scientific">Streptomyces daliensis</name>
    <dbReference type="NCBI Taxonomy" id="299421"/>
    <lineage>
        <taxon>Bacteria</taxon>
        <taxon>Bacillati</taxon>
        <taxon>Actinomycetota</taxon>
        <taxon>Actinomycetes</taxon>
        <taxon>Kitasatosporales</taxon>
        <taxon>Streptomycetaceae</taxon>
        <taxon>Streptomyces</taxon>
    </lineage>
</organism>
<keyword evidence="5" id="KW-1185">Reference proteome</keyword>
<name>A0A8T4IYA1_9ACTN</name>
<dbReference type="InterPro" id="IPR000182">
    <property type="entry name" value="GNAT_dom"/>
</dbReference>
<dbReference type="Pfam" id="PF00583">
    <property type="entry name" value="Acetyltransf_1"/>
    <property type="match status" value="1"/>
</dbReference>
<feature type="region of interest" description="Disordered" evidence="1">
    <location>
        <begin position="1"/>
        <end position="34"/>
    </location>
</feature>
<feature type="compositionally biased region" description="Low complexity" evidence="1">
    <location>
        <begin position="1"/>
        <end position="10"/>
    </location>
</feature>
<keyword evidence="2" id="KW-0472">Membrane</keyword>
<dbReference type="Gene3D" id="3.40.630.30">
    <property type="match status" value="1"/>
</dbReference>
<feature type="domain" description="N-acetyltransferase" evidence="3">
    <location>
        <begin position="67"/>
        <end position="243"/>
    </location>
</feature>
<dbReference type="SUPFAM" id="SSF55729">
    <property type="entry name" value="Acyl-CoA N-acyltransferases (Nat)"/>
    <property type="match status" value="1"/>
</dbReference>
<feature type="transmembrane region" description="Helical" evidence="2">
    <location>
        <begin position="298"/>
        <end position="320"/>
    </location>
</feature>
<proteinExistence type="predicted"/>